<dbReference type="NCBIfam" id="TIGR02292">
    <property type="entry name" value="ygfB_yecA"/>
    <property type="match status" value="1"/>
</dbReference>
<sequence length="198" mass="22558">MRNIRLALEQLIESNTASEDIMSFHGVHGFLTALTICPAEIKPESVRVVILRGEVILTSQDASALDKAICLLTDDIDRSFNNEDGFTLLYEEDQSNFAMSMEDWCAGFMEAHFLAEDAWFQECEQEVCELLMPIMLASRLFDDELEFRSILQDQLLVEDMCNQIPEVLMELYLIFHSPESVRDKDVLKGGIQRSVPLS</sequence>
<dbReference type="SUPFAM" id="SSF101327">
    <property type="entry name" value="YgfB-like"/>
    <property type="match status" value="1"/>
</dbReference>
<dbReference type="Gene3D" id="1.20.120.740">
    <property type="entry name" value="YgfB uncharacterised protein family UPF0149, PF03695"/>
    <property type="match status" value="1"/>
</dbReference>
<keyword evidence="2" id="KW-1185">Reference proteome</keyword>
<reference evidence="1 2" key="1">
    <citation type="journal article" date="2023" name="bioRxiv">
        <title>An intranuclear bacterial parasite of deep-sea mussels expresses apoptosis inhibitors acquired from its host.</title>
        <authorList>
            <person name="Gonzalez Porras M.A."/>
            <person name="Assie A."/>
            <person name="Tietjen M."/>
            <person name="Violette M."/>
            <person name="Kleiner M."/>
            <person name="Gruber-Vodicka H."/>
            <person name="Dubilier N."/>
            <person name="Leisch N."/>
        </authorList>
    </citation>
    <scope>NUCLEOTIDE SEQUENCE [LARGE SCALE GENOMIC DNA]</scope>
    <source>
        <strain evidence="1">IAP13</strain>
    </source>
</reference>
<dbReference type="InterPro" id="IPR036255">
    <property type="entry name" value="YgfB-like_sf"/>
</dbReference>
<dbReference type="InterPro" id="IPR011978">
    <property type="entry name" value="YgfB-like"/>
</dbReference>
<dbReference type="EMBL" id="JASXSV010000006">
    <property type="protein sequence ID" value="MDP0588617.1"/>
    <property type="molecule type" value="Genomic_DNA"/>
</dbReference>
<comment type="caution">
    <text evidence="1">The sequence shown here is derived from an EMBL/GenBank/DDBJ whole genome shotgun (WGS) entry which is preliminary data.</text>
</comment>
<evidence type="ECO:0000313" key="1">
    <source>
        <dbReference type="EMBL" id="MDP0588617.1"/>
    </source>
</evidence>
<name>A0AA90NL55_9GAMM</name>
<organism evidence="1 2">
    <name type="scientific">Candidatus Endonucleibacter bathymodioli</name>
    <dbReference type="NCBI Taxonomy" id="539814"/>
    <lineage>
        <taxon>Bacteria</taxon>
        <taxon>Pseudomonadati</taxon>
        <taxon>Pseudomonadota</taxon>
        <taxon>Gammaproteobacteria</taxon>
        <taxon>Oceanospirillales</taxon>
        <taxon>Endozoicomonadaceae</taxon>
        <taxon>Candidatus Endonucleibacter</taxon>
    </lineage>
</organism>
<dbReference type="AlphaFoldDB" id="A0AA90NL55"/>
<protein>
    <submittedName>
        <fullName evidence="1">YecA family protein</fullName>
    </submittedName>
</protein>
<accession>A0AA90NL55</accession>
<evidence type="ECO:0000313" key="2">
    <source>
        <dbReference type="Proteomes" id="UP001178148"/>
    </source>
</evidence>
<dbReference type="Proteomes" id="UP001178148">
    <property type="component" value="Unassembled WGS sequence"/>
</dbReference>
<gene>
    <name evidence="1" type="ORF">QS748_05250</name>
</gene>
<proteinExistence type="predicted"/>
<dbReference type="Pfam" id="PF03695">
    <property type="entry name" value="UPF0149"/>
    <property type="match status" value="1"/>
</dbReference>